<evidence type="ECO:0000313" key="3">
    <source>
        <dbReference type="EMBL" id="RKR12186.1"/>
    </source>
</evidence>
<dbReference type="InterPro" id="IPR011234">
    <property type="entry name" value="Fumarylacetoacetase-like_C"/>
</dbReference>
<gene>
    <name evidence="3" type="ORF">CLV91_2311</name>
</gene>
<dbReference type="OrthoDB" id="9792137at2"/>
<dbReference type="PANTHER" id="PTHR30143:SF0">
    <property type="entry name" value="2-KETO-4-PENTENOATE HYDRATASE"/>
    <property type="match status" value="1"/>
</dbReference>
<dbReference type="InterPro" id="IPR036663">
    <property type="entry name" value="Fumarylacetoacetase_C_sf"/>
</dbReference>
<feature type="domain" description="Fumarylacetoacetase-like C-terminal" evidence="2">
    <location>
        <begin position="101"/>
        <end position="256"/>
    </location>
</feature>
<dbReference type="GO" id="GO:0008684">
    <property type="term" value="F:2-oxopent-4-enoate hydratase activity"/>
    <property type="evidence" value="ECO:0007669"/>
    <property type="project" value="TreeGrafter"/>
</dbReference>
<accession>A0A495E5W8</accession>
<dbReference type="Proteomes" id="UP000269412">
    <property type="component" value="Unassembled WGS sequence"/>
</dbReference>
<protein>
    <submittedName>
        <fullName evidence="3">2-keto-4-pentenoate hydratase</fullName>
    </submittedName>
</protein>
<organism evidence="3 4">
    <name type="scientific">Maribacter vaceletii</name>
    <dbReference type="NCBI Taxonomy" id="1206816"/>
    <lineage>
        <taxon>Bacteria</taxon>
        <taxon>Pseudomonadati</taxon>
        <taxon>Bacteroidota</taxon>
        <taxon>Flavobacteriia</taxon>
        <taxon>Flavobacteriales</taxon>
        <taxon>Flavobacteriaceae</taxon>
        <taxon>Maribacter</taxon>
    </lineage>
</organism>
<dbReference type="SUPFAM" id="SSF56529">
    <property type="entry name" value="FAH"/>
    <property type="match status" value="1"/>
</dbReference>
<dbReference type="InterPro" id="IPR050772">
    <property type="entry name" value="Hydratase-Decarb/MhpD_sf"/>
</dbReference>
<dbReference type="PANTHER" id="PTHR30143">
    <property type="entry name" value="ACID HYDRATASE"/>
    <property type="match status" value="1"/>
</dbReference>
<dbReference type="EMBL" id="RBIQ01000009">
    <property type="protein sequence ID" value="RKR12186.1"/>
    <property type="molecule type" value="Genomic_DNA"/>
</dbReference>
<name>A0A495E5W8_9FLAO</name>
<sequence length="262" mass="28034">MSTNKITEIADRLFKASQTGDYCEPIRNVIGIEDIEAAYATQDINTEKRRKSGARIVGSKIGLTSVVVQKQLGVDQPDFGVLFDDMEIENGSEMDFNLLMQPKAEAEIAFVLKKDISNTQIGAADIISAIDYALVSIEIVGSRIANWDIKITDTIADNASASHFVLGHKPVKLENLDLIGCEMEMFVNGEKVSEGKGAACMGSPINASLWLAKTMAKLGRPLKAGDVILSGALGPMAKVNPGDEVVTKISGLGSVSVKFSDL</sequence>
<keyword evidence="1" id="KW-0456">Lyase</keyword>
<dbReference type="GO" id="GO:0005737">
    <property type="term" value="C:cytoplasm"/>
    <property type="evidence" value="ECO:0007669"/>
    <property type="project" value="TreeGrafter"/>
</dbReference>
<reference evidence="3 4" key="1">
    <citation type="submission" date="2018-10" db="EMBL/GenBank/DDBJ databases">
        <title>Genomic Encyclopedia of Archaeal and Bacterial Type Strains, Phase II (KMG-II): from individual species to whole genera.</title>
        <authorList>
            <person name="Goeker M."/>
        </authorList>
    </citation>
    <scope>NUCLEOTIDE SEQUENCE [LARGE SCALE GENOMIC DNA]</scope>
    <source>
        <strain evidence="3 4">DSM 25230</strain>
    </source>
</reference>
<keyword evidence="4" id="KW-1185">Reference proteome</keyword>
<dbReference type="Gene3D" id="3.90.850.10">
    <property type="entry name" value="Fumarylacetoacetase-like, C-terminal domain"/>
    <property type="match status" value="1"/>
</dbReference>
<dbReference type="RefSeq" id="WP_121068027.1">
    <property type="nucleotide sequence ID" value="NZ_RBIQ01000009.1"/>
</dbReference>
<evidence type="ECO:0000256" key="1">
    <source>
        <dbReference type="ARBA" id="ARBA00023239"/>
    </source>
</evidence>
<evidence type="ECO:0000313" key="4">
    <source>
        <dbReference type="Proteomes" id="UP000269412"/>
    </source>
</evidence>
<proteinExistence type="predicted"/>
<dbReference type="AlphaFoldDB" id="A0A495E5W8"/>
<comment type="caution">
    <text evidence="3">The sequence shown here is derived from an EMBL/GenBank/DDBJ whole genome shotgun (WGS) entry which is preliminary data.</text>
</comment>
<dbReference type="Pfam" id="PF01557">
    <property type="entry name" value="FAA_hydrolase"/>
    <property type="match status" value="1"/>
</dbReference>
<evidence type="ECO:0000259" key="2">
    <source>
        <dbReference type="Pfam" id="PF01557"/>
    </source>
</evidence>